<dbReference type="AlphaFoldDB" id="A0A5C6D000"/>
<dbReference type="InterPro" id="IPR011989">
    <property type="entry name" value="ARM-like"/>
</dbReference>
<dbReference type="RefSeq" id="WP_197530455.1">
    <property type="nucleotide sequence ID" value="NZ_SJPS01000002.1"/>
</dbReference>
<protein>
    <recommendedName>
        <fullName evidence="3">Hint domain-containing protein</fullName>
    </recommendedName>
</protein>
<keyword evidence="2" id="KW-1185">Reference proteome</keyword>
<gene>
    <name evidence="1" type="ORF">Pla144_15360</name>
</gene>
<dbReference type="Gene3D" id="2.170.16.10">
    <property type="entry name" value="Hedgehog/Intein (Hint) domain"/>
    <property type="match status" value="1"/>
</dbReference>
<evidence type="ECO:0008006" key="3">
    <source>
        <dbReference type="Google" id="ProtNLM"/>
    </source>
</evidence>
<proteinExistence type="predicted"/>
<dbReference type="InterPro" id="IPR036844">
    <property type="entry name" value="Hint_dom_sf"/>
</dbReference>
<accession>A0A5C6D000</accession>
<dbReference type="SUPFAM" id="SSF51294">
    <property type="entry name" value="Hedgehog/intein (Hint) domain"/>
    <property type="match status" value="1"/>
</dbReference>
<evidence type="ECO:0000313" key="2">
    <source>
        <dbReference type="Proteomes" id="UP000318437"/>
    </source>
</evidence>
<reference evidence="1 2" key="1">
    <citation type="submission" date="2019-02" db="EMBL/GenBank/DDBJ databases">
        <title>Deep-cultivation of Planctomycetes and their phenomic and genomic characterization uncovers novel biology.</title>
        <authorList>
            <person name="Wiegand S."/>
            <person name="Jogler M."/>
            <person name="Boedeker C."/>
            <person name="Pinto D."/>
            <person name="Vollmers J."/>
            <person name="Rivas-Marin E."/>
            <person name="Kohn T."/>
            <person name="Peeters S.H."/>
            <person name="Heuer A."/>
            <person name="Rast P."/>
            <person name="Oberbeckmann S."/>
            <person name="Bunk B."/>
            <person name="Jeske O."/>
            <person name="Meyerdierks A."/>
            <person name="Storesund J.E."/>
            <person name="Kallscheuer N."/>
            <person name="Luecker S."/>
            <person name="Lage O.M."/>
            <person name="Pohl T."/>
            <person name="Merkel B.J."/>
            <person name="Hornburger P."/>
            <person name="Mueller R.-W."/>
            <person name="Bruemmer F."/>
            <person name="Labrenz M."/>
            <person name="Spormann A.M."/>
            <person name="Op Den Camp H."/>
            <person name="Overmann J."/>
            <person name="Amann R."/>
            <person name="Jetten M.S.M."/>
            <person name="Mascher T."/>
            <person name="Medema M.H."/>
            <person name="Devos D.P."/>
            <person name="Kaster A.-K."/>
            <person name="Ovreas L."/>
            <person name="Rohde M."/>
            <person name="Galperin M.Y."/>
            <person name="Jogler C."/>
        </authorList>
    </citation>
    <scope>NUCLEOTIDE SEQUENCE [LARGE SCALE GENOMIC DNA]</scope>
    <source>
        <strain evidence="1 2">Pla144</strain>
    </source>
</reference>
<name>A0A5C6D000_9BACT</name>
<dbReference type="Gene3D" id="1.25.10.10">
    <property type="entry name" value="Leucine-rich Repeat Variant"/>
    <property type="match status" value="1"/>
</dbReference>
<sequence>MQSLVNSLFVIALQAILILASSAETRAEQSAHNLFRQALAADVQGDSAKRDQLLIEAERADPEFNLAHWYRGKVLFDGNWKPIDAVQQLVASDPRWDEYQTRLVESNDSLASQAALARWCRDESLTYEAKWHWFKVLSLDPNNREALGSLGLRSYKGQLLTDVQIDNYQKQEKQATADFKRYSKQFQNWIRAAAKGDVAERSEALHEFSSVSDPAAIPALMDAVFVNSQNEKLIRSNLDPSTEEQFLQGLRQSAVTALSEIQQHLATENLLLIAVEWSDPEISGAAAEALKYRERTSYMPQLMAALAAPVELAIAVNVLPSGEVTVFEDIAEESPLAELKVDRSSTFATKYSGRLGRNPRLTLTNSGGRPFQPLQGPTPHQYWNNRIRDYSNAVNQASSTQHRVASVNASRESKNRRIIEVAEIATGEQLGAEPRAVWDAWAQFNELDTPETLPVYQTSMVNDYTQYTTFPRTMSCFIAGTPVWTQAGPVAIETIQVGDMVLSQDPVTGELDFRPVTLTTVRKPSPTVELGLGSETIIATRGHRFWIAGDGWQMAKFLKAGDQLWAVGGAYLLDTAEPSSDAEAFNLEVGQFHTYFVGHSKVLVHDNRCPLPTTAVLPGVEKLPPLAQQ</sequence>
<dbReference type="Proteomes" id="UP000318437">
    <property type="component" value="Unassembled WGS sequence"/>
</dbReference>
<dbReference type="EMBL" id="SJPS01000002">
    <property type="protein sequence ID" value="TWU28249.1"/>
    <property type="molecule type" value="Genomic_DNA"/>
</dbReference>
<evidence type="ECO:0000313" key="1">
    <source>
        <dbReference type="EMBL" id="TWU28249.1"/>
    </source>
</evidence>
<dbReference type="Pfam" id="PF07591">
    <property type="entry name" value="PT-HINT"/>
    <property type="match status" value="1"/>
</dbReference>
<organism evidence="1 2">
    <name type="scientific">Bythopirellula polymerisocia</name>
    <dbReference type="NCBI Taxonomy" id="2528003"/>
    <lineage>
        <taxon>Bacteria</taxon>
        <taxon>Pseudomonadati</taxon>
        <taxon>Planctomycetota</taxon>
        <taxon>Planctomycetia</taxon>
        <taxon>Pirellulales</taxon>
        <taxon>Lacipirellulaceae</taxon>
        <taxon>Bythopirellula</taxon>
    </lineage>
</organism>
<comment type="caution">
    <text evidence="1">The sequence shown here is derived from an EMBL/GenBank/DDBJ whole genome shotgun (WGS) entry which is preliminary data.</text>
</comment>